<feature type="signal peptide" evidence="2">
    <location>
        <begin position="1"/>
        <end position="31"/>
    </location>
</feature>
<keyword evidence="1" id="KW-0472">Membrane</keyword>
<evidence type="ECO:0000256" key="2">
    <source>
        <dbReference type="SAM" id="SignalP"/>
    </source>
</evidence>
<feature type="chain" id="PRO_5045549357" evidence="2">
    <location>
        <begin position="32"/>
        <end position="144"/>
    </location>
</feature>
<evidence type="ECO:0000313" key="4">
    <source>
        <dbReference type="Proteomes" id="UP001501303"/>
    </source>
</evidence>
<protein>
    <submittedName>
        <fullName evidence="3">DUF2752 domain-containing protein</fullName>
    </submittedName>
</protein>
<proteinExistence type="predicted"/>
<dbReference type="EMBL" id="BAAAMJ010000030">
    <property type="protein sequence ID" value="GAA1919766.1"/>
    <property type="molecule type" value="Genomic_DNA"/>
</dbReference>
<organism evidence="3 4">
    <name type="scientific">Streptomyces sodiiphilus</name>
    <dbReference type="NCBI Taxonomy" id="226217"/>
    <lineage>
        <taxon>Bacteria</taxon>
        <taxon>Bacillati</taxon>
        <taxon>Actinomycetota</taxon>
        <taxon>Actinomycetes</taxon>
        <taxon>Kitasatosporales</taxon>
        <taxon>Streptomycetaceae</taxon>
        <taxon>Streptomyces</taxon>
    </lineage>
</organism>
<sequence>MPRRLPRPLVRAAPPLTALACAVAAFGYVGAVDPGVPGRYPACPVPVLTGLYCPGCGGLRSAHAVAHGDLVTALEANALAVAGYAVGGVLLAGWLLRALRPRPGPRRARLPGRRGRRWAAGAVCGALVVFTVARNLPFGVVPMP</sequence>
<comment type="caution">
    <text evidence="3">The sequence shown here is derived from an EMBL/GenBank/DDBJ whole genome shotgun (WGS) entry which is preliminary data.</text>
</comment>
<dbReference type="InterPro" id="IPR021215">
    <property type="entry name" value="DUF2752"/>
</dbReference>
<evidence type="ECO:0000313" key="3">
    <source>
        <dbReference type="EMBL" id="GAA1919766.1"/>
    </source>
</evidence>
<keyword evidence="1" id="KW-0812">Transmembrane</keyword>
<accession>A0ABN2PEJ2</accession>
<evidence type="ECO:0000256" key="1">
    <source>
        <dbReference type="SAM" id="Phobius"/>
    </source>
</evidence>
<gene>
    <name evidence="3" type="ORF">GCM10009716_30540</name>
</gene>
<reference evidence="3 4" key="1">
    <citation type="journal article" date="2019" name="Int. J. Syst. Evol. Microbiol.">
        <title>The Global Catalogue of Microorganisms (GCM) 10K type strain sequencing project: providing services to taxonomists for standard genome sequencing and annotation.</title>
        <authorList>
            <consortium name="The Broad Institute Genomics Platform"/>
            <consortium name="The Broad Institute Genome Sequencing Center for Infectious Disease"/>
            <person name="Wu L."/>
            <person name="Ma J."/>
        </authorList>
    </citation>
    <scope>NUCLEOTIDE SEQUENCE [LARGE SCALE GENOMIC DNA]</scope>
    <source>
        <strain evidence="3 4">JCM 13581</strain>
    </source>
</reference>
<dbReference type="Pfam" id="PF10825">
    <property type="entry name" value="DUF2752"/>
    <property type="match status" value="1"/>
</dbReference>
<feature type="transmembrane region" description="Helical" evidence="1">
    <location>
        <begin position="78"/>
        <end position="96"/>
    </location>
</feature>
<name>A0ABN2PEJ2_9ACTN</name>
<feature type="transmembrane region" description="Helical" evidence="1">
    <location>
        <begin position="117"/>
        <end position="136"/>
    </location>
</feature>
<keyword evidence="4" id="KW-1185">Reference proteome</keyword>
<keyword evidence="1" id="KW-1133">Transmembrane helix</keyword>
<dbReference type="Proteomes" id="UP001501303">
    <property type="component" value="Unassembled WGS sequence"/>
</dbReference>
<keyword evidence="2" id="KW-0732">Signal</keyword>